<dbReference type="Proteomes" id="UP001295684">
    <property type="component" value="Unassembled WGS sequence"/>
</dbReference>
<dbReference type="AlphaFoldDB" id="A0AAD1UCS0"/>
<reference evidence="1" key="1">
    <citation type="submission" date="2023-07" db="EMBL/GenBank/DDBJ databases">
        <authorList>
            <consortium name="AG Swart"/>
            <person name="Singh M."/>
            <person name="Singh A."/>
            <person name="Seah K."/>
            <person name="Emmerich C."/>
        </authorList>
    </citation>
    <scope>NUCLEOTIDE SEQUENCE</scope>
    <source>
        <strain evidence="1">DP1</strain>
    </source>
</reference>
<sequence>MEKFENPLAKKRIFDKSKKNIARIRETLLSLAKKEIDHFNSLSCKITIIQSQEECRKHLGLAIKNKFMVIGVSQGSTCVESSRSIGDSYDDEACSVSSDSDSNEVDLSNLIEEQVEIDIMDGKSGKVLTNSVN</sequence>
<accession>A0AAD1UCS0</accession>
<gene>
    <name evidence="1" type="ORF">ECRASSUSDP1_LOCUS4064</name>
</gene>
<protein>
    <submittedName>
        <fullName evidence="1">Uncharacterized protein</fullName>
    </submittedName>
</protein>
<name>A0AAD1UCS0_EUPCR</name>
<dbReference type="EMBL" id="CAMPGE010003892">
    <property type="protein sequence ID" value="CAI2362738.1"/>
    <property type="molecule type" value="Genomic_DNA"/>
</dbReference>
<evidence type="ECO:0000313" key="1">
    <source>
        <dbReference type="EMBL" id="CAI2362738.1"/>
    </source>
</evidence>
<keyword evidence="2" id="KW-1185">Reference proteome</keyword>
<evidence type="ECO:0000313" key="2">
    <source>
        <dbReference type="Proteomes" id="UP001295684"/>
    </source>
</evidence>
<organism evidence="1 2">
    <name type="scientific">Euplotes crassus</name>
    <dbReference type="NCBI Taxonomy" id="5936"/>
    <lineage>
        <taxon>Eukaryota</taxon>
        <taxon>Sar</taxon>
        <taxon>Alveolata</taxon>
        <taxon>Ciliophora</taxon>
        <taxon>Intramacronucleata</taxon>
        <taxon>Spirotrichea</taxon>
        <taxon>Hypotrichia</taxon>
        <taxon>Euplotida</taxon>
        <taxon>Euplotidae</taxon>
        <taxon>Moneuplotes</taxon>
    </lineage>
</organism>
<proteinExistence type="predicted"/>
<comment type="caution">
    <text evidence="1">The sequence shown here is derived from an EMBL/GenBank/DDBJ whole genome shotgun (WGS) entry which is preliminary data.</text>
</comment>